<dbReference type="EMBL" id="VSRR010004146">
    <property type="protein sequence ID" value="MPC38707.1"/>
    <property type="molecule type" value="Genomic_DNA"/>
</dbReference>
<proteinExistence type="predicted"/>
<dbReference type="Proteomes" id="UP000324222">
    <property type="component" value="Unassembled WGS sequence"/>
</dbReference>
<organism evidence="1 2">
    <name type="scientific">Portunus trituberculatus</name>
    <name type="common">Swimming crab</name>
    <name type="synonym">Neptunus trituberculatus</name>
    <dbReference type="NCBI Taxonomy" id="210409"/>
    <lineage>
        <taxon>Eukaryota</taxon>
        <taxon>Metazoa</taxon>
        <taxon>Ecdysozoa</taxon>
        <taxon>Arthropoda</taxon>
        <taxon>Crustacea</taxon>
        <taxon>Multicrustacea</taxon>
        <taxon>Malacostraca</taxon>
        <taxon>Eumalacostraca</taxon>
        <taxon>Eucarida</taxon>
        <taxon>Decapoda</taxon>
        <taxon>Pleocyemata</taxon>
        <taxon>Brachyura</taxon>
        <taxon>Eubrachyura</taxon>
        <taxon>Portunoidea</taxon>
        <taxon>Portunidae</taxon>
        <taxon>Portuninae</taxon>
        <taxon>Portunus</taxon>
    </lineage>
</organism>
<name>A0A5B7EZR5_PORTR</name>
<evidence type="ECO:0000313" key="1">
    <source>
        <dbReference type="EMBL" id="MPC38707.1"/>
    </source>
</evidence>
<dbReference type="AlphaFoldDB" id="A0A5B7EZR5"/>
<evidence type="ECO:0000313" key="2">
    <source>
        <dbReference type="Proteomes" id="UP000324222"/>
    </source>
</evidence>
<sequence>MGMDHCQLIFGVAKAATGVVLVEALRGASWGMAGPWLVGRIQQALRRRRLRKTFTPMRNPRMQDSR</sequence>
<gene>
    <name evidence="1" type="ORF">E2C01_032219</name>
</gene>
<reference evidence="1 2" key="1">
    <citation type="submission" date="2019-05" db="EMBL/GenBank/DDBJ databases">
        <title>Another draft genome of Portunus trituberculatus and its Hox gene families provides insights of decapod evolution.</title>
        <authorList>
            <person name="Jeong J.-H."/>
            <person name="Song I."/>
            <person name="Kim S."/>
            <person name="Choi T."/>
            <person name="Kim D."/>
            <person name="Ryu S."/>
            <person name="Kim W."/>
        </authorList>
    </citation>
    <scope>NUCLEOTIDE SEQUENCE [LARGE SCALE GENOMIC DNA]</scope>
    <source>
        <tissue evidence="1">Muscle</tissue>
    </source>
</reference>
<keyword evidence="2" id="KW-1185">Reference proteome</keyword>
<comment type="caution">
    <text evidence="1">The sequence shown here is derived from an EMBL/GenBank/DDBJ whole genome shotgun (WGS) entry which is preliminary data.</text>
</comment>
<accession>A0A5B7EZR5</accession>
<protein>
    <submittedName>
        <fullName evidence="1">Uncharacterized protein</fullName>
    </submittedName>
</protein>